<proteinExistence type="predicted"/>
<protein>
    <submittedName>
        <fullName evidence="1">Uncharacterized protein</fullName>
    </submittedName>
</protein>
<reference evidence="1" key="1">
    <citation type="submission" date="2020-06" db="EMBL/GenBank/DDBJ databases">
        <authorList>
            <consortium name="Plant Systems Biology data submission"/>
        </authorList>
    </citation>
    <scope>NUCLEOTIDE SEQUENCE</scope>
    <source>
        <strain evidence="1">D6</strain>
    </source>
</reference>
<keyword evidence="2" id="KW-1185">Reference proteome</keyword>
<evidence type="ECO:0000313" key="2">
    <source>
        <dbReference type="Proteomes" id="UP001153069"/>
    </source>
</evidence>
<name>A0A9N8EAF7_9STRA</name>
<dbReference type="AlphaFoldDB" id="A0A9N8EAF7"/>
<accession>A0A9N8EAF7</accession>
<dbReference type="InterPro" id="IPR011990">
    <property type="entry name" value="TPR-like_helical_dom_sf"/>
</dbReference>
<organism evidence="1 2">
    <name type="scientific">Seminavis robusta</name>
    <dbReference type="NCBI Taxonomy" id="568900"/>
    <lineage>
        <taxon>Eukaryota</taxon>
        <taxon>Sar</taxon>
        <taxon>Stramenopiles</taxon>
        <taxon>Ochrophyta</taxon>
        <taxon>Bacillariophyta</taxon>
        <taxon>Bacillariophyceae</taxon>
        <taxon>Bacillariophycidae</taxon>
        <taxon>Naviculales</taxon>
        <taxon>Naviculaceae</taxon>
        <taxon>Seminavis</taxon>
    </lineage>
</organism>
<evidence type="ECO:0000313" key="1">
    <source>
        <dbReference type="EMBL" id="CAB9515611.1"/>
    </source>
</evidence>
<dbReference type="Proteomes" id="UP001153069">
    <property type="component" value="Unassembled WGS sequence"/>
</dbReference>
<dbReference type="SUPFAM" id="SSF48452">
    <property type="entry name" value="TPR-like"/>
    <property type="match status" value="1"/>
</dbReference>
<comment type="caution">
    <text evidence="1">The sequence shown here is derived from an EMBL/GenBank/DDBJ whole genome shotgun (WGS) entry which is preliminary data.</text>
</comment>
<dbReference type="EMBL" id="CAICTM010000726">
    <property type="protein sequence ID" value="CAB9515611.1"/>
    <property type="molecule type" value="Genomic_DNA"/>
</dbReference>
<gene>
    <name evidence="1" type="ORF">SEMRO_727_G193580.1</name>
</gene>
<sequence>MLPQTTSLALALNQQAVNMMSVGKFSNAIRLLTRSLKEVKREIADDTSDKTSITCLDNGDHLRFGFTEEEAGVDDKTTIPRDFGSFRASTIFDRPISVSHDPSAAVCGFTSLARFTNALVYNLGLAFQLLAVQKQEDMGEPARKHLEKALKFYQMAYTMVVSDGQASGGCTLLQQMAILNNLGIVLQALGEPEKAKQCFQSLLQLAMLAMSREEPEVSQLHFDLFFRNIQSVILRDNLKSAHAA</sequence>
<dbReference type="Gene3D" id="1.25.40.10">
    <property type="entry name" value="Tetratricopeptide repeat domain"/>
    <property type="match status" value="1"/>
</dbReference>